<gene>
    <name evidence="1" type="ORF">H3221_08325</name>
</gene>
<reference evidence="1" key="1">
    <citation type="submission" date="2020-07" db="EMBL/GenBank/DDBJ databases">
        <title>Pseudomonas chaetoceroseae sp. nov., a new member of the Pseudomonas oleovorans group isolated from a culture of Chaetoceros calcitrans.</title>
        <authorList>
            <person name="Girard L."/>
            <person name="Lood C."/>
            <person name="De Mot R."/>
            <person name="Baudart J."/>
        </authorList>
    </citation>
    <scope>NUCLEOTIDE SEQUENCE</scope>
    <source>
        <strain evidence="1">536</strain>
    </source>
</reference>
<evidence type="ECO:0000313" key="2">
    <source>
        <dbReference type="Proteomes" id="UP000596932"/>
    </source>
</evidence>
<proteinExistence type="predicted"/>
<organism evidence="1 2">
    <name type="scientific">Pseudomonas chaetocerotis</name>
    <dbReference type="NCBI Taxonomy" id="2758695"/>
    <lineage>
        <taxon>Bacteria</taxon>
        <taxon>Pseudomonadati</taxon>
        <taxon>Pseudomonadota</taxon>
        <taxon>Gammaproteobacteria</taxon>
        <taxon>Pseudomonadales</taxon>
        <taxon>Pseudomonadaceae</taxon>
        <taxon>Pseudomonas</taxon>
    </lineage>
</organism>
<evidence type="ECO:0000313" key="1">
    <source>
        <dbReference type="EMBL" id="MBG0835117.1"/>
    </source>
</evidence>
<dbReference type="AlphaFoldDB" id="A0A931D4R6"/>
<dbReference type="RefSeq" id="WP_196474661.1">
    <property type="nucleotide sequence ID" value="NZ_JACFYX020000006.1"/>
</dbReference>
<sequence length="67" mass="7558">MTKSAVQLTVERRLREALELLKRSAGYASAYPTIGGHKLNDEICRFREAVQAELEINTQQAEEETHG</sequence>
<dbReference type="EMBL" id="JACFYX010000006">
    <property type="protein sequence ID" value="MBG0835117.1"/>
    <property type="molecule type" value="Genomic_DNA"/>
</dbReference>
<accession>A0A931D4R6</accession>
<protein>
    <submittedName>
        <fullName evidence="1">Uncharacterized protein</fullName>
    </submittedName>
</protein>
<name>A0A931D4R6_9PSED</name>
<keyword evidence="2" id="KW-1185">Reference proteome</keyword>
<dbReference type="Proteomes" id="UP000596932">
    <property type="component" value="Unassembled WGS sequence"/>
</dbReference>
<comment type="caution">
    <text evidence="1">The sequence shown here is derived from an EMBL/GenBank/DDBJ whole genome shotgun (WGS) entry which is preliminary data.</text>
</comment>